<proteinExistence type="inferred from homology"/>
<dbReference type="InterPro" id="IPR012347">
    <property type="entry name" value="Ferritin-like"/>
</dbReference>
<dbReference type="InterPro" id="IPR009078">
    <property type="entry name" value="Ferritin-like_SF"/>
</dbReference>
<keyword evidence="8 9" id="KW-0472">Membrane</keyword>
<organism evidence="10 11">
    <name type="scientific">Georgfuchsia toluolica</name>
    <dbReference type="NCBI Taxonomy" id="424218"/>
    <lineage>
        <taxon>Bacteria</taxon>
        <taxon>Pseudomonadati</taxon>
        <taxon>Pseudomonadota</taxon>
        <taxon>Betaproteobacteria</taxon>
        <taxon>Nitrosomonadales</taxon>
        <taxon>Sterolibacteriaceae</taxon>
        <taxon>Georgfuchsia</taxon>
    </lineage>
</organism>
<dbReference type="InterPro" id="IPR011566">
    <property type="entry name" value="Ubq_synth_Coq7"/>
</dbReference>
<dbReference type="HAMAP" id="MF_01658">
    <property type="entry name" value="COQ7"/>
    <property type="match status" value="1"/>
</dbReference>
<keyword evidence="3 9" id="KW-0831">Ubiquinone biosynthesis</keyword>
<dbReference type="PANTHER" id="PTHR11237">
    <property type="entry name" value="COENZYME Q10 BIOSYNTHESIS PROTEIN 7"/>
    <property type="match status" value="1"/>
</dbReference>
<feature type="binding site" evidence="9">
    <location>
        <position position="85"/>
    </location>
    <ligand>
        <name>Fe cation</name>
        <dbReference type="ChEBI" id="CHEBI:24875"/>
        <label>1</label>
    </ligand>
</feature>
<dbReference type="CDD" id="cd01042">
    <property type="entry name" value="DMQH"/>
    <property type="match status" value="1"/>
</dbReference>
<evidence type="ECO:0000256" key="9">
    <source>
        <dbReference type="HAMAP-Rule" id="MF_01658"/>
    </source>
</evidence>
<dbReference type="Pfam" id="PF03232">
    <property type="entry name" value="COQ7"/>
    <property type="match status" value="1"/>
</dbReference>
<evidence type="ECO:0000256" key="6">
    <source>
        <dbReference type="ARBA" id="ARBA00023004"/>
    </source>
</evidence>
<feature type="binding site" evidence="9">
    <location>
        <position position="169"/>
    </location>
    <ligand>
        <name>Fe cation</name>
        <dbReference type="ChEBI" id="CHEBI:24875"/>
        <label>2</label>
    </ligand>
</feature>
<dbReference type="InterPro" id="IPR047809">
    <property type="entry name" value="COQ7_proteobact"/>
</dbReference>
<protein>
    <recommendedName>
        <fullName evidence="9">3-demethoxyubiquinol 3-hydroxylase</fullName>
        <shortName evidence="9">DMQ hydroxylase</shortName>
        <ecNumber evidence="9">1.14.99.60</ecNumber>
    </recommendedName>
    <alternativeName>
        <fullName evidence="9">2-nonaprenyl-3-methyl-6-methoxy-1,4-benzoquinol hydroxylase</fullName>
    </alternativeName>
</protein>
<evidence type="ECO:0000256" key="8">
    <source>
        <dbReference type="ARBA" id="ARBA00023136"/>
    </source>
</evidence>
<evidence type="ECO:0000256" key="5">
    <source>
        <dbReference type="ARBA" id="ARBA00023002"/>
    </source>
</evidence>
<reference evidence="10" key="1">
    <citation type="submission" date="2021-04" db="EMBL/GenBank/DDBJ databases">
        <authorList>
            <person name="Hornung B."/>
        </authorList>
    </citation>
    <scope>NUCLEOTIDE SEQUENCE</scope>
    <source>
        <strain evidence="10">G5G6</strain>
    </source>
</reference>
<keyword evidence="6 9" id="KW-0408">Iron</keyword>
<dbReference type="EC" id="1.14.99.60" evidence="9"/>
<keyword evidence="7 9" id="KW-0503">Monooxygenase</keyword>
<evidence type="ECO:0000256" key="2">
    <source>
        <dbReference type="ARBA" id="ARBA00022475"/>
    </source>
</evidence>
<keyword evidence="11" id="KW-1185">Reference proteome</keyword>
<dbReference type="GO" id="GO:0008682">
    <property type="term" value="F:3-demethoxyubiquinol 3-hydroxylase activity"/>
    <property type="evidence" value="ECO:0007669"/>
    <property type="project" value="UniProtKB-EC"/>
</dbReference>
<dbReference type="RefSeq" id="WP_220636154.1">
    <property type="nucleotide sequence ID" value="NZ_CAJQUM010000001.1"/>
</dbReference>
<feature type="binding site" evidence="9">
    <location>
        <position position="172"/>
    </location>
    <ligand>
        <name>Fe cation</name>
        <dbReference type="ChEBI" id="CHEBI:24875"/>
        <label>2</label>
    </ligand>
</feature>
<feature type="binding site" evidence="9">
    <location>
        <position position="85"/>
    </location>
    <ligand>
        <name>Fe cation</name>
        <dbReference type="ChEBI" id="CHEBI:24875"/>
        <label>2</label>
    </ligand>
</feature>
<comment type="pathway">
    <text evidence="1 9">Cofactor biosynthesis; ubiquinone biosynthesis.</text>
</comment>
<dbReference type="EMBL" id="CAJQUM010000001">
    <property type="protein sequence ID" value="CAG4884291.1"/>
    <property type="molecule type" value="Genomic_DNA"/>
</dbReference>
<keyword evidence="5 9" id="KW-0560">Oxidoreductase</keyword>
<evidence type="ECO:0000256" key="7">
    <source>
        <dbReference type="ARBA" id="ARBA00023033"/>
    </source>
</evidence>
<comment type="caution">
    <text evidence="10">The sequence shown here is derived from an EMBL/GenBank/DDBJ whole genome shotgun (WGS) entry which is preliminary data.</text>
</comment>
<evidence type="ECO:0000256" key="4">
    <source>
        <dbReference type="ARBA" id="ARBA00022723"/>
    </source>
</evidence>
<comment type="cofactor">
    <cofactor evidence="9">
        <name>Fe cation</name>
        <dbReference type="ChEBI" id="CHEBI:24875"/>
    </cofactor>
    <text evidence="9">Binds 2 iron ions per subunit.</text>
</comment>
<comment type="function">
    <text evidence="9">Catalyzes the hydroxylation of 2-nonaprenyl-3-methyl-6-methoxy-1,4-benzoquinol during ubiquinone biosynthesis.</text>
</comment>
<keyword evidence="2 9" id="KW-1003">Cell membrane</keyword>
<comment type="catalytic activity">
    <reaction evidence="9">
        <text>a 5-methoxy-2-methyl-3-(all-trans-polyprenyl)benzene-1,4-diol + AH2 + O2 = a 3-demethylubiquinol + A + H2O</text>
        <dbReference type="Rhea" id="RHEA:50908"/>
        <dbReference type="Rhea" id="RHEA-COMP:10859"/>
        <dbReference type="Rhea" id="RHEA-COMP:10914"/>
        <dbReference type="ChEBI" id="CHEBI:13193"/>
        <dbReference type="ChEBI" id="CHEBI:15377"/>
        <dbReference type="ChEBI" id="CHEBI:15379"/>
        <dbReference type="ChEBI" id="CHEBI:17499"/>
        <dbReference type="ChEBI" id="CHEBI:84167"/>
        <dbReference type="ChEBI" id="CHEBI:84422"/>
        <dbReference type="EC" id="1.14.99.60"/>
    </reaction>
</comment>
<dbReference type="Gene3D" id="1.20.1260.10">
    <property type="match status" value="1"/>
</dbReference>
<comment type="similarity">
    <text evidence="9">Belongs to the COQ7 family.</text>
</comment>
<feature type="binding site" evidence="9">
    <location>
        <position position="137"/>
    </location>
    <ligand>
        <name>Fe cation</name>
        <dbReference type="ChEBI" id="CHEBI:24875"/>
        <label>2</label>
    </ligand>
</feature>
<sequence>MIDHLIIEFDRALRTLFVPAPSRRDVPGAALPEADLSEAEKRHAAALMRVNHCGEICAQALYQGQSLTSHNPETRRALAYAAFEETEHLNWTEHRLAELGSHKSFLNPLWYAGSLAMGVIAGKCGDEWNLGFLAETERQVEQHLQSHLGSLPTHDRRSREIVEQMKVDEIGHARTAVKLGARELPPPVKWAMRAISGAMTRTTYYF</sequence>
<dbReference type="GO" id="GO:0046872">
    <property type="term" value="F:metal ion binding"/>
    <property type="evidence" value="ECO:0007669"/>
    <property type="project" value="UniProtKB-KW"/>
</dbReference>
<evidence type="ECO:0000313" key="10">
    <source>
        <dbReference type="EMBL" id="CAG4884291.1"/>
    </source>
</evidence>
<dbReference type="Proteomes" id="UP000742786">
    <property type="component" value="Unassembled WGS sequence"/>
</dbReference>
<dbReference type="AlphaFoldDB" id="A0A916NIA3"/>
<dbReference type="NCBIfam" id="NF033656">
    <property type="entry name" value="DMQ_monoox_COQ7"/>
    <property type="match status" value="1"/>
</dbReference>
<dbReference type="GO" id="GO:0005886">
    <property type="term" value="C:plasma membrane"/>
    <property type="evidence" value="ECO:0007669"/>
    <property type="project" value="UniProtKB-SubCell"/>
</dbReference>
<dbReference type="SUPFAM" id="SSF47240">
    <property type="entry name" value="Ferritin-like"/>
    <property type="match status" value="1"/>
</dbReference>
<gene>
    <name evidence="10" type="primary">coq</name>
    <name evidence="9" type="synonym">coq7</name>
    <name evidence="10" type="ORF">GTOL_12174</name>
</gene>
<feature type="binding site" evidence="9">
    <location>
        <position position="55"/>
    </location>
    <ligand>
        <name>Fe cation</name>
        <dbReference type="ChEBI" id="CHEBI:24875"/>
        <label>1</label>
    </ligand>
</feature>
<accession>A0A916NIA3</accession>
<evidence type="ECO:0000256" key="1">
    <source>
        <dbReference type="ARBA" id="ARBA00004749"/>
    </source>
</evidence>
<name>A0A916NIA3_9PROT</name>
<feature type="binding site" evidence="9">
    <location>
        <position position="169"/>
    </location>
    <ligand>
        <name>Fe cation</name>
        <dbReference type="ChEBI" id="CHEBI:24875"/>
        <label>1</label>
    </ligand>
</feature>
<evidence type="ECO:0000256" key="3">
    <source>
        <dbReference type="ARBA" id="ARBA00022688"/>
    </source>
</evidence>
<feature type="binding site" evidence="9">
    <location>
        <position position="88"/>
    </location>
    <ligand>
        <name>Fe cation</name>
        <dbReference type="ChEBI" id="CHEBI:24875"/>
        <label>1</label>
    </ligand>
</feature>
<evidence type="ECO:0000313" key="11">
    <source>
        <dbReference type="Proteomes" id="UP000742786"/>
    </source>
</evidence>
<dbReference type="PANTHER" id="PTHR11237:SF4">
    <property type="entry name" value="5-DEMETHOXYUBIQUINONE HYDROXYLASE, MITOCHONDRIAL"/>
    <property type="match status" value="1"/>
</dbReference>
<keyword evidence="4 9" id="KW-0479">Metal-binding</keyword>
<dbReference type="GO" id="GO:0006744">
    <property type="term" value="P:ubiquinone biosynthetic process"/>
    <property type="evidence" value="ECO:0007669"/>
    <property type="project" value="UniProtKB-UniRule"/>
</dbReference>
<comment type="subcellular location">
    <subcellularLocation>
        <location evidence="9">Cell membrane</location>
        <topology evidence="9">Peripheral membrane protein</topology>
    </subcellularLocation>
</comment>